<accession>A5E662</accession>
<feature type="region of interest" description="Disordered" evidence="1">
    <location>
        <begin position="41"/>
        <end position="62"/>
    </location>
</feature>
<feature type="region of interest" description="Disordered" evidence="1">
    <location>
        <begin position="85"/>
        <end position="134"/>
    </location>
</feature>
<evidence type="ECO:0000313" key="3">
    <source>
        <dbReference type="EMBL" id="EDK46920.1"/>
    </source>
</evidence>
<feature type="region of interest" description="Disordered" evidence="1">
    <location>
        <begin position="315"/>
        <end position="393"/>
    </location>
</feature>
<evidence type="ECO:0000313" key="4">
    <source>
        <dbReference type="Proteomes" id="UP000001996"/>
    </source>
</evidence>
<dbReference type="OMA" id="KYLIFRI"/>
<reference evidence="3 4" key="1">
    <citation type="journal article" date="2009" name="Nature">
        <title>Evolution of pathogenicity and sexual reproduction in eight Candida genomes.</title>
        <authorList>
            <person name="Butler G."/>
            <person name="Rasmussen M.D."/>
            <person name="Lin M.F."/>
            <person name="Santos M.A."/>
            <person name="Sakthikumar S."/>
            <person name="Munro C.A."/>
            <person name="Rheinbay E."/>
            <person name="Grabherr M."/>
            <person name="Forche A."/>
            <person name="Reedy J.L."/>
            <person name="Agrafioti I."/>
            <person name="Arnaud M.B."/>
            <person name="Bates S."/>
            <person name="Brown A.J."/>
            <person name="Brunke S."/>
            <person name="Costanzo M.C."/>
            <person name="Fitzpatrick D.A."/>
            <person name="de Groot P.W."/>
            <person name="Harris D."/>
            <person name="Hoyer L.L."/>
            <person name="Hube B."/>
            <person name="Klis F.M."/>
            <person name="Kodira C."/>
            <person name="Lennard N."/>
            <person name="Logue M.E."/>
            <person name="Martin R."/>
            <person name="Neiman A.M."/>
            <person name="Nikolaou E."/>
            <person name="Quail M.A."/>
            <person name="Quinn J."/>
            <person name="Santos M.C."/>
            <person name="Schmitzberger F.F."/>
            <person name="Sherlock G."/>
            <person name="Shah P."/>
            <person name="Silverstein K.A."/>
            <person name="Skrzypek M.S."/>
            <person name="Soll D."/>
            <person name="Staggs R."/>
            <person name="Stansfield I."/>
            <person name="Stumpf M.P."/>
            <person name="Sudbery P.E."/>
            <person name="Srikantha T."/>
            <person name="Zeng Q."/>
            <person name="Berman J."/>
            <person name="Berriman M."/>
            <person name="Heitman J."/>
            <person name="Gow N.A."/>
            <person name="Lorenz M.C."/>
            <person name="Birren B.W."/>
            <person name="Kellis M."/>
            <person name="Cuomo C.A."/>
        </authorList>
    </citation>
    <scope>NUCLEOTIDE SEQUENCE [LARGE SCALE GENOMIC DNA]</scope>
    <source>
        <strain evidence="4">ATCC 11503 / BCRC 21390 / CBS 2605 / JCM 1781 / NBRC 1676 / NRRL YB-4239</strain>
    </source>
</reference>
<keyword evidence="4" id="KW-1185">Reference proteome</keyword>
<feature type="compositionally biased region" description="Low complexity" evidence="1">
    <location>
        <begin position="85"/>
        <end position="110"/>
    </location>
</feature>
<dbReference type="eggNOG" id="ENOG502SBEF">
    <property type="taxonomic scope" value="Eukaryota"/>
</dbReference>
<protein>
    <recommendedName>
        <fullName evidence="2">C2 NT-type domain-containing protein</fullName>
    </recommendedName>
</protein>
<evidence type="ECO:0000259" key="2">
    <source>
        <dbReference type="PROSITE" id="PS51840"/>
    </source>
</evidence>
<dbReference type="FunCoup" id="A5E662">
    <property type="interactions" value="9"/>
</dbReference>
<dbReference type="InParanoid" id="A5E662"/>
<dbReference type="Pfam" id="PF10358">
    <property type="entry name" value="NT-C2"/>
    <property type="match status" value="1"/>
</dbReference>
<feature type="compositionally biased region" description="Low complexity" evidence="1">
    <location>
        <begin position="117"/>
        <end position="132"/>
    </location>
</feature>
<name>A5E662_LODEL</name>
<organism evidence="3 4">
    <name type="scientific">Lodderomyces elongisporus (strain ATCC 11503 / CBS 2605 / JCM 1781 / NBRC 1676 / NRRL YB-4239)</name>
    <name type="common">Yeast</name>
    <name type="synonym">Saccharomyces elongisporus</name>
    <dbReference type="NCBI Taxonomy" id="379508"/>
    <lineage>
        <taxon>Eukaryota</taxon>
        <taxon>Fungi</taxon>
        <taxon>Dikarya</taxon>
        <taxon>Ascomycota</taxon>
        <taxon>Saccharomycotina</taxon>
        <taxon>Pichiomycetes</taxon>
        <taxon>Debaryomycetaceae</taxon>
        <taxon>Candida/Lodderomyces clade</taxon>
        <taxon>Lodderomyces</taxon>
    </lineage>
</organism>
<gene>
    <name evidence="3" type="ORF">LELG_05101</name>
</gene>
<dbReference type="InterPro" id="IPR019448">
    <property type="entry name" value="NT-C2"/>
</dbReference>
<dbReference type="EMBL" id="CH981531">
    <property type="protein sequence ID" value="EDK46920.1"/>
    <property type="molecule type" value="Genomic_DNA"/>
</dbReference>
<dbReference type="VEuPathDB" id="FungiDB:LELG_05101"/>
<dbReference type="KEGG" id="lel:PVL30_005238"/>
<feature type="domain" description="C2 NT-type" evidence="2">
    <location>
        <begin position="1"/>
        <end position="253"/>
    </location>
</feature>
<dbReference type="Proteomes" id="UP000001996">
    <property type="component" value="Unassembled WGS sequence"/>
</dbReference>
<proteinExistence type="predicted"/>
<dbReference type="GeneID" id="5230752"/>
<dbReference type="AlphaFoldDB" id="A5E662"/>
<dbReference type="PROSITE" id="PS51840">
    <property type="entry name" value="C2_NT"/>
    <property type="match status" value="1"/>
</dbReference>
<sequence length="554" mass="61532">MFSDQKPKFSFDLTIHDLTNVPEISGSCYIEVQVRDNKRLKSGVKGKKIPDIESSSSPSLKAVKKASSTLNSTRSLFNKFDDALSKSSKSDNGNNNNKNNNDNNNNTKSTLSDGAGSNNNNSNNNNSTSSTSLLGTIKTTTSRRKLHNFKCTFNYNLSCNLRFNYSKRKSNLISNKYLIFRIYYVIDNHKHVGTSATSSTSDSGGSHTQVILLGKLVINLTEYLNFGEPVNNKYLLEDSKVNSILNITMALHELPSNFDFHTQLQIQDNDSSHASSTSLSLNDNNKQHLKKNTTFNVPELERKHVFTGINNVFGDNSNSFPGEHPPGQGHIEGGSTGLQSTQANGGGNGQQPQLNGKHSHRSLFSHYDKSSAKSKNSHSAQLSNASQKDMPLDDITKLDNDELLYYVAKGNDSSSVINMANVGNISAEGGANARDGNDANDPKTYTQGQVYSNSKRLIMDPIVSLLYAKILESSWDPELYPLLDYSPDQCINDIFDNPENPYGCNMKLKSYYDENLRQDADKDDTCRELNGLINEQRYRPNLRSWNISGEHLDR</sequence>
<evidence type="ECO:0000256" key="1">
    <source>
        <dbReference type="SAM" id="MobiDB-lite"/>
    </source>
</evidence>
<dbReference type="PANTHER" id="PTHR21456">
    <property type="entry name" value="FAMILY WITH SEQUENCE SIMILARITY 102"/>
    <property type="match status" value="1"/>
</dbReference>
<dbReference type="OrthoDB" id="3365224at2759"/>
<dbReference type="InterPro" id="IPR039931">
    <property type="entry name" value="EEIG1/2-like"/>
</dbReference>
<dbReference type="HOGENOM" id="CLU_033548_0_0_1"/>
<dbReference type="PANTHER" id="PTHR21456:SF1">
    <property type="entry name" value="C2 NT-TYPE DOMAIN-CONTAINING PROTEIN"/>
    <property type="match status" value="1"/>
</dbReference>